<keyword evidence="5" id="KW-0808">Transferase</keyword>
<evidence type="ECO:0000259" key="11">
    <source>
        <dbReference type="PROSITE" id="PS50109"/>
    </source>
</evidence>
<dbReference type="GO" id="GO:0016036">
    <property type="term" value="P:cellular response to phosphate starvation"/>
    <property type="evidence" value="ECO:0007669"/>
    <property type="project" value="TreeGrafter"/>
</dbReference>
<evidence type="ECO:0000256" key="8">
    <source>
        <dbReference type="ARBA" id="ARBA00022840"/>
    </source>
</evidence>
<accession>A0A7Z2ZN80</accession>
<evidence type="ECO:0000256" key="6">
    <source>
        <dbReference type="ARBA" id="ARBA00022741"/>
    </source>
</evidence>
<dbReference type="Pfam" id="PF02518">
    <property type="entry name" value="HATPase_c"/>
    <property type="match status" value="1"/>
</dbReference>
<keyword evidence="9" id="KW-0902">Two-component regulatory system</keyword>
<dbReference type="PANTHER" id="PTHR45453:SF1">
    <property type="entry name" value="PHOSPHATE REGULON SENSOR PROTEIN PHOR"/>
    <property type="match status" value="1"/>
</dbReference>
<dbReference type="SMART" id="SM00388">
    <property type="entry name" value="HisKA"/>
    <property type="match status" value="1"/>
</dbReference>
<dbReference type="Proteomes" id="UP000502248">
    <property type="component" value="Chromosome"/>
</dbReference>
<dbReference type="InterPro" id="IPR005467">
    <property type="entry name" value="His_kinase_dom"/>
</dbReference>
<keyword evidence="6" id="KW-0547">Nucleotide-binding</keyword>
<evidence type="ECO:0000256" key="9">
    <source>
        <dbReference type="ARBA" id="ARBA00023012"/>
    </source>
</evidence>
<evidence type="ECO:0000256" key="4">
    <source>
        <dbReference type="ARBA" id="ARBA00022553"/>
    </source>
</evidence>
<dbReference type="PROSITE" id="PS50109">
    <property type="entry name" value="HIS_KIN"/>
    <property type="match status" value="1"/>
</dbReference>
<dbReference type="InterPro" id="IPR036890">
    <property type="entry name" value="HATPase_C_sf"/>
</dbReference>
<dbReference type="Pfam" id="PF00512">
    <property type="entry name" value="HisKA"/>
    <property type="match status" value="1"/>
</dbReference>
<dbReference type="InterPro" id="IPR036097">
    <property type="entry name" value="HisK_dim/P_sf"/>
</dbReference>
<evidence type="ECO:0000256" key="5">
    <source>
        <dbReference type="ARBA" id="ARBA00022679"/>
    </source>
</evidence>
<organism evidence="12 13">
    <name type="scientific">Cohnella herbarum</name>
    <dbReference type="NCBI Taxonomy" id="2728023"/>
    <lineage>
        <taxon>Bacteria</taxon>
        <taxon>Bacillati</taxon>
        <taxon>Bacillota</taxon>
        <taxon>Bacilli</taxon>
        <taxon>Bacillales</taxon>
        <taxon>Paenibacillaceae</taxon>
        <taxon>Cohnella</taxon>
    </lineage>
</organism>
<dbReference type="RefSeq" id="WP_169282180.1">
    <property type="nucleotide sequence ID" value="NZ_CP051680.1"/>
</dbReference>
<dbReference type="PANTHER" id="PTHR45453">
    <property type="entry name" value="PHOSPHATE REGULON SENSOR PROTEIN PHOR"/>
    <property type="match status" value="1"/>
</dbReference>
<dbReference type="CDD" id="cd00082">
    <property type="entry name" value="HisKA"/>
    <property type="match status" value="1"/>
</dbReference>
<keyword evidence="13" id="KW-1185">Reference proteome</keyword>
<evidence type="ECO:0000313" key="13">
    <source>
        <dbReference type="Proteomes" id="UP000502248"/>
    </source>
</evidence>
<keyword evidence="7 12" id="KW-0418">Kinase</keyword>
<evidence type="ECO:0000256" key="1">
    <source>
        <dbReference type="ARBA" id="ARBA00000085"/>
    </source>
</evidence>
<reference evidence="12 13" key="1">
    <citation type="submission" date="2020-04" db="EMBL/GenBank/DDBJ databases">
        <title>Genome sequencing of novel species.</title>
        <authorList>
            <person name="Heo J."/>
            <person name="Kim S.-J."/>
            <person name="Kim J.-S."/>
            <person name="Hong S.-B."/>
            <person name="Kwon S.-W."/>
        </authorList>
    </citation>
    <scope>NUCLEOTIDE SEQUENCE [LARGE SCALE GENOMIC DNA]</scope>
    <source>
        <strain evidence="12 13">MFER-1</strain>
    </source>
</reference>
<dbReference type="PRINTS" id="PR00344">
    <property type="entry name" value="BCTRLSENSOR"/>
</dbReference>
<dbReference type="KEGG" id="cheb:HH215_23945"/>
<comment type="subcellular location">
    <subcellularLocation>
        <location evidence="2">Membrane</location>
    </subcellularLocation>
</comment>
<feature type="transmembrane region" description="Helical" evidence="10">
    <location>
        <begin position="20"/>
        <end position="44"/>
    </location>
</feature>
<keyword evidence="4" id="KW-0597">Phosphoprotein</keyword>
<dbReference type="AlphaFoldDB" id="A0A7Z2ZN80"/>
<keyword evidence="10" id="KW-1133">Transmembrane helix</keyword>
<gene>
    <name evidence="12" type="ORF">HH215_23945</name>
</gene>
<dbReference type="InterPro" id="IPR003594">
    <property type="entry name" value="HATPase_dom"/>
</dbReference>
<keyword evidence="10" id="KW-0472">Membrane</keyword>
<dbReference type="InterPro" id="IPR003661">
    <property type="entry name" value="HisK_dim/P_dom"/>
</dbReference>
<sequence length="437" mass="48883">MERLEGNRLGLARLWRNPSVRHLSVILAVFFLFAVIFIALYSHYSTVKLKQDWLDREAAMLGNLSEVSPELAEIWIRQLAGVESPSPESVAAGRKLLENSGLKAAALETSWLPIVGHYQSRTFWVLFGATVASIIYLAVLLFREYHRQFGEIRSLAISLEDTVKHNRPMVYRIYDEGDIGLLANGAQELTIRLRETIEQLHRDKSFLKDTIADISHQLKTPLTSLMIYIDLLQEGQVDAVHSAEFLRTCKQELDRMEWLTLSLLKLARLEADALELNLRNDRLAETVNRAVQSIAGYAENKGVSITVEKSDVGFVLPHDSHWLMEAIANLIKNAVEHSPSGSTVAIGWEITPAFVRMHVKDQGRGIEPRHLPHIFRKFYRSSSEGSGVGLGLPLAKSIVEKHGGLLSAAPNPAGGTIFYLSLPLHPLPDKPLKLTEL</sequence>
<name>A0A7Z2ZN80_9BACL</name>
<protein>
    <recommendedName>
        <fullName evidence="3">histidine kinase</fullName>
        <ecNumber evidence="3">2.7.13.3</ecNumber>
    </recommendedName>
</protein>
<dbReference type="GO" id="GO:0005524">
    <property type="term" value="F:ATP binding"/>
    <property type="evidence" value="ECO:0007669"/>
    <property type="project" value="UniProtKB-KW"/>
</dbReference>
<dbReference type="Gene3D" id="3.30.565.10">
    <property type="entry name" value="Histidine kinase-like ATPase, C-terminal domain"/>
    <property type="match status" value="1"/>
</dbReference>
<dbReference type="GO" id="GO:0005886">
    <property type="term" value="C:plasma membrane"/>
    <property type="evidence" value="ECO:0007669"/>
    <property type="project" value="TreeGrafter"/>
</dbReference>
<proteinExistence type="predicted"/>
<dbReference type="GO" id="GO:0000155">
    <property type="term" value="F:phosphorelay sensor kinase activity"/>
    <property type="evidence" value="ECO:0007669"/>
    <property type="project" value="InterPro"/>
</dbReference>
<feature type="domain" description="Histidine kinase" evidence="11">
    <location>
        <begin position="213"/>
        <end position="426"/>
    </location>
</feature>
<evidence type="ECO:0000256" key="7">
    <source>
        <dbReference type="ARBA" id="ARBA00022777"/>
    </source>
</evidence>
<dbReference type="SMART" id="SM00387">
    <property type="entry name" value="HATPase_c"/>
    <property type="match status" value="1"/>
</dbReference>
<evidence type="ECO:0000256" key="2">
    <source>
        <dbReference type="ARBA" id="ARBA00004370"/>
    </source>
</evidence>
<dbReference type="CDD" id="cd00075">
    <property type="entry name" value="HATPase"/>
    <property type="match status" value="1"/>
</dbReference>
<feature type="transmembrane region" description="Helical" evidence="10">
    <location>
        <begin position="123"/>
        <end position="142"/>
    </location>
</feature>
<comment type="catalytic activity">
    <reaction evidence="1">
        <text>ATP + protein L-histidine = ADP + protein N-phospho-L-histidine.</text>
        <dbReference type="EC" id="2.7.13.3"/>
    </reaction>
</comment>
<dbReference type="InterPro" id="IPR050351">
    <property type="entry name" value="BphY/WalK/GraS-like"/>
</dbReference>
<dbReference type="EMBL" id="CP051680">
    <property type="protein sequence ID" value="QJD85928.1"/>
    <property type="molecule type" value="Genomic_DNA"/>
</dbReference>
<keyword evidence="8" id="KW-0067">ATP-binding</keyword>
<keyword evidence="10" id="KW-0812">Transmembrane</keyword>
<dbReference type="EC" id="2.7.13.3" evidence="3"/>
<dbReference type="InterPro" id="IPR004358">
    <property type="entry name" value="Sig_transdc_His_kin-like_C"/>
</dbReference>
<evidence type="ECO:0000256" key="3">
    <source>
        <dbReference type="ARBA" id="ARBA00012438"/>
    </source>
</evidence>
<dbReference type="SUPFAM" id="SSF55874">
    <property type="entry name" value="ATPase domain of HSP90 chaperone/DNA topoisomerase II/histidine kinase"/>
    <property type="match status" value="1"/>
</dbReference>
<dbReference type="Gene3D" id="1.10.287.130">
    <property type="match status" value="1"/>
</dbReference>
<evidence type="ECO:0000313" key="12">
    <source>
        <dbReference type="EMBL" id="QJD85928.1"/>
    </source>
</evidence>
<dbReference type="GO" id="GO:0004721">
    <property type="term" value="F:phosphoprotein phosphatase activity"/>
    <property type="evidence" value="ECO:0007669"/>
    <property type="project" value="TreeGrafter"/>
</dbReference>
<dbReference type="SUPFAM" id="SSF47384">
    <property type="entry name" value="Homodimeric domain of signal transducing histidine kinase"/>
    <property type="match status" value="1"/>
</dbReference>
<evidence type="ECO:0000256" key="10">
    <source>
        <dbReference type="SAM" id="Phobius"/>
    </source>
</evidence>